<comment type="caution">
    <text evidence="2">The sequence shown here is derived from an EMBL/GenBank/DDBJ whole genome shotgun (WGS) entry which is preliminary data.</text>
</comment>
<proteinExistence type="predicted"/>
<dbReference type="Proteomes" id="UP000236291">
    <property type="component" value="Unassembled WGS sequence"/>
</dbReference>
<organism evidence="2 3">
    <name type="scientific">Trifolium pratense</name>
    <name type="common">Red clover</name>
    <dbReference type="NCBI Taxonomy" id="57577"/>
    <lineage>
        <taxon>Eukaryota</taxon>
        <taxon>Viridiplantae</taxon>
        <taxon>Streptophyta</taxon>
        <taxon>Embryophyta</taxon>
        <taxon>Tracheophyta</taxon>
        <taxon>Spermatophyta</taxon>
        <taxon>Magnoliopsida</taxon>
        <taxon>eudicotyledons</taxon>
        <taxon>Gunneridae</taxon>
        <taxon>Pentapetalae</taxon>
        <taxon>rosids</taxon>
        <taxon>fabids</taxon>
        <taxon>Fabales</taxon>
        <taxon>Fabaceae</taxon>
        <taxon>Papilionoideae</taxon>
        <taxon>50 kb inversion clade</taxon>
        <taxon>NPAAA clade</taxon>
        <taxon>Hologalegina</taxon>
        <taxon>IRL clade</taxon>
        <taxon>Trifolieae</taxon>
        <taxon>Trifolium</taxon>
    </lineage>
</organism>
<evidence type="ECO:0000313" key="2">
    <source>
        <dbReference type="EMBL" id="PNX68912.1"/>
    </source>
</evidence>
<sequence>MDSSSTVKYMMSGLPSTGGIRIG</sequence>
<dbReference type="EMBL" id="ASHM01237442">
    <property type="protein sequence ID" value="PNX68912.1"/>
    <property type="molecule type" value="Genomic_DNA"/>
</dbReference>
<evidence type="ECO:0000256" key="1">
    <source>
        <dbReference type="SAM" id="MobiDB-lite"/>
    </source>
</evidence>
<reference evidence="2 3" key="2">
    <citation type="journal article" date="2017" name="Front. Plant Sci.">
        <title>Gene Classification and Mining of Molecular Markers Useful in Red Clover (Trifolium pratense) Breeding.</title>
        <authorList>
            <person name="Istvanek J."/>
            <person name="Dluhosova J."/>
            <person name="Dluhos P."/>
            <person name="Patkova L."/>
            <person name="Nedelnik J."/>
            <person name="Repkova J."/>
        </authorList>
    </citation>
    <scope>NUCLEOTIDE SEQUENCE [LARGE SCALE GENOMIC DNA]</scope>
    <source>
        <strain evidence="3">cv. Tatra</strain>
        <tissue evidence="2">Young leaves</tissue>
    </source>
</reference>
<name>A0A2K3KRK5_TRIPR</name>
<feature type="region of interest" description="Disordered" evidence="1">
    <location>
        <begin position="1"/>
        <end position="23"/>
    </location>
</feature>
<gene>
    <name evidence="2" type="ORF">L195_g064199</name>
</gene>
<evidence type="ECO:0000313" key="3">
    <source>
        <dbReference type="Proteomes" id="UP000236291"/>
    </source>
</evidence>
<accession>A0A2K3KRK5</accession>
<protein>
    <submittedName>
        <fullName evidence="2">Uncharacterized protein</fullName>
    </submittedName>
</protein>
<reference evidence="2 3" key="1">
    <citation type="journal article" date="2014" name="Am. J. Bot.">
        <title>Genome assembly and annotation for red clover (Trifolium pratense; Fabaceae).</title>
        <authorList>
            <person name="Istvanek J."/>
            <person name="Jaros M."/>
            <person name="Krenek A."/>
            <person name="Repkova J."/>
        </authorList>
    </citation>
    <scope>NUCLEOTIDE SEQUENCE [LARGE SCALE GENOMIC DNA]</scope>
    <source>
        <strain evidence="3">cv. Tatra</strain>
        <tissue evidence="2">Young leaves</tissue>
    </source>
</reference>
<dbReference type="AlphaFoldDB" id="A0A2K3KRK5"/>
<feature type="non-terminal residue" evidence="2">
    <location>
        <position position="23"/>
    </location>
</feature>